<evidence type="ECO:0000313" key="6">
    <source>
        <dbReference type="EMBL" id="CAF2843017.1"/>
    </source>
</evidence>
<dbReference type="Gene3D" id="2.10.10.10">
    <property type="entry name" value="Fibronectin, type II, collagen-binding"/>
    <property type="match status" value="3"/>
</dbReference>
<dbReference type="InterPro" id="IPR013806">
    <property type="entry name" value="Kringle-like"/>
</dbReference>
<dbReference type="InterPro" id="IPR001096">
    <property type="entry name" value="Peptidase_C13"/>
</dbReference>
<accession>A0A7R8CK76</accession>
<dbReference type="Gene3D" id="3.40.50.1460">
    <property type="match status" value="2"/>
</dbReference>
<evidence type="ECO:0000259" key="5">
    <source>
        <dbReference type="PROSITE" id="PS51092"/>
    </source>
</evidence>
<comment type="similarity">
    <text evidence="1">Belongs to the peptidase C13 family.</text>
</comment>
<evidence type="ECO:0000313" key="7">
    <source>
        <dbReference type="Proteomes" id="UP000675881"/>
    </source>
</evidence>
<comment type="caution">
    <text evidence="4">Lacks conserved residue(s) required for the propagation of feature annotation.</text>
</comment>
<feature type="domain" description="Fibronectin type-II" evidence="5">
    <location>
        <begin position="65"/>
        <end position="113"/>
    </location>
</feature>
<dbReference type="PANTHER" id="PTHR12000">
    <property type="entry name" value="HEMOGLOBINASE FAMILY MEMBER"/>
    <property type="match status" value="1"/>
</dbReference>
<reference evidence="6" key="1">
    <citation type="submission" date="2021-02" db="EMBL/GenBank/DDBJ databases">
        <authorList>
            <person name="Bekaert M."/>
        </authorList>
    </citation>
    <scope>NUCLEOTIDE SEQUENCE</scope>
    <source>
        <strain evidence="6">IoA-00</strain>
    </source>
</reference>
<proteinExistence type="inferred from homology"/>
<evidence type="ECO:0000256" key="4">
    <source>
        <dbReference type="PROSITE-ProRule" id="PRU00479"/>
    </source>
</evidence>
<dbReference type="InterPro" id="IPR000562">
    <property type="entry name" value="FN_type2_dom"/>
</dbReference>
<dbReference type="Pfam" id="PF01650">
    <property type="entry name" value="Peptidase_C13"/>
    <property type="match status" value="2"/>
</dbReference>
<keyword evidence="7" id="KW-1185">Reference proteome</keyword>
<dbReference type="AlphaFoldDB" id="A0A7R8CK76"/>
<name>A0A7R8CK76_LEPSM</name>
<dbReference type="Proteomes" id="UP000675881">
    <property type="component" value="Chromosome 14"/>
</dbReference>
<dbReference type="OrthoDB" id="9995590at2759"/>
<dbReference type="Pfam" id="PF00040">
    <property type="entry name" value="fn2"/>
    <property type="match status" value="2"/>
</dbReference>
<dbReference type="PANTHER" id="PTHR12000:SF42">
    <property type="entry name" value="LEGUMAIN"/>
    <property type="match status" value="1"/>
</dbReference>
<dbReference type="SUPFAM" id="SSF57440">
    <property type="entry name" value="Kringle-like"/>
    <property type="match status" value="2"/>
</dbReference>
<sequence>MFQTPSKPLLYNGVTYRDCTTIDNGSTKWCATSVSETGVLKDYGDCAGDCSVVNKPDSIGGCPTTNGRRCVFPFKYNEVTYNECTKEGFGDTFWCATTVSSNGDTIAYGICTANCPKPSTLSSEVCGTINGKACVFPFVYGEVSYKACTSVDNNDVPWCATSTNPSNHQYISYGNCKQSCKASSLASTIDVISISQSSVSNSPIKPAIDITIKPSKIDTTIVQPSRVDTTTVKPSKIDTTTVKPSRIDTTTMEPQTSAPAQKNIIFSFHLPNIGGQSLYRSAQFNHFLKGGKPFSKTDRRKLELKSYPIVLRLDFPLKLEITKESYQDKLLKAMSIPDGWENCHTGLSLNNMDYMLRIFLFGFCCFLIEAHADNEGKTWVLLVAGSNTWDNYRHQADVCHAYQIARTHGIPDERIVVMMYDDIASNKVNPTPGKMINKPGGLGPKNSSTQLPRIIFFVYFADHGGPGLLAFPDDVLQVGDLNKTIHKIQKKKQFKKLVFYVEACESGSMFDGVLTGLKKIELYDTYLGDVYSVNWLEDSDKEDLKKETIEKQFDIVRKETNTSHVTQFGDKKVAESHLSEFLGQKNPEYLRSIQRKVVPWIPFHPVMCTRDQ</sequence>
<dbReference type="EMBL" id="HG994593">
    <property type="protein sequence ID" value="CAF2843017.1"/>
    <property type="molecule type" value="Genomic_DNA"/>
</dbReference>
<dbReference type="GO" id="GO:0051603">
    <property type="term" value="P:proteolysis involved in protein catabolic process"/>
    <property type="evidence" value="ECO:0007669"/>
    <property type="project" value="TreeGrafter"/>
</dbReference>
<dbReference type="GO" id="GO:0005773">
    <property type="term" value="C:vacuole"/>
    <property type="evidence" value="ECO:0007669"/>
    <property type="project" value="GOC"/>
</dbReference>
<dbReference type="GO" id="GO:0006624">
    <property type="term" value="P:vacuolar protein processing"/>
    <property type="evidence" value="ECO:0007669"/>
    <property type="project" value="TreeGrafter"/>
</dbReference>
<dbReference type="EC" id="3.4.22.34" evidence="6"/>
<evidence type="ECO:0000256" key="1">
    <source>
        <dbReference type="ARBA" id="ARBA00009941"/>
    </source>
</evidence>
<evidence type="ECO:0000256" key="2">
    <source>
        <dbReference type="ARBA" id="ARBA00022737"/>
    </source>
</evidence>
<keyword evidence="2" id="KW-0677">Repeat</keyword>
<feature type="disulfide bond" evidence="4">
    <location>
        <begin position="84"/>
        <end position="111"/>
    </location>
</feature>
<dbReference type="PROSITE" id="PS51092">
    <property type="entry name" value="FN2_2"/>
    <property type="match status" value="2"/>
</dbReference>
<dbReference type="SMART" id="SM00059">
    <property type="entry name" value="FN2"/>
    <property type="match status" value="2"/>
</dbReference>
<organism evidence="6 7">
    <name type="scientific">Lepeophtheirus salmonis</name>
    <name type="common">Salmon louse</name>
    <name type="synonym">Caligus salmonis</name>
    <dbReference type="NCBI Taxonomy" id="72036"/>
    <lineage>
        <taxon>Eukaryota</taxon>
        <taxon>Metazoa</taxon>
        <taxon>Ecdysozoa</taxon>
        <taxon>Arthropoda</taxon>
        <taxon>Crustacea</taxon>
        <taxon>Multicrustacea</taxon>
        <taxon>Hexanauplia</taxon>
        <taxon>Copepoda</taxon>
        <taxon>Siphonostomatoida</taxon>
        <taxon>Caligidae</taxon>
        <taxon>Lepeophtheirus</taxon>
    </lineage>
</organism>
<gene>
    <name evidence="6" type="ORF">LSAA_4533</name>
</gene>
<dbReference type="GO" id="GO:0004197">
    <property type="term" value="F:cysteine-type endopeptidase activity"/>
    <property type="evidence" value="ECO:0007669"/>
    <property type="project" value="UniProtKB-EC"/>
</dbReference>
<feature type="domain" description="Fibronectin type-II" evidence="5">
    <location>
        <begin position="129"/>
        <end position="178"/>
    </location>
</feature>
<protein>
    <submittedName>
        <fullName evidence="6">LGMN</fullName>
        <ecNumber evidence="6">3.4.22.34</ecNumber>
    </submittedName>
</protein>
<dbReference type="PRINTS" id="PR00776">
    <property type="entry name" value="HEMOGLOBNASE"/>
</dbReference>
<evidence type="ECO:0000256" key="3">
    <source>
        <dbReference type="ARBA" id="ARBA00023157"/>
    </source>
</evidence>
<keyword evidence="3 4" id="KW-1015">Disulfide bond</keyword>
<keyword evidence="6" id="KW-0378">Hydrolase</keyword>
<dbReference type="InterPro" id="IPR036943">
    <property type="entry name" value="FN_type2_sf"/>
</dbReference>